<evidence type="ECO:0000313" key="3">
    <source>
        <dbReference type="Proteomes" id="UP000268093"/>
    </source>
</evidence>
<reference evidence="2 3" key="1">
    <citation type="journal article" date="2018" name="New Phytol.">
        <title>Phylogenomics of Endogonaceae and evolution of mycorrhizas within Mucoromycota.</title>
        <authorList>
            <person name="Chang Y."/>
            <person name="Desiro A."/>
            <person name="Na H."/>
            <person name="Sandor L."/>
            <person name="Lipzen A."/>
            <person name="Clum A."/>
            <person name="Barry K."/>
            <person name="Grigoriev I.V."/>
            <person name="Martin F.M."/>
            <person name="Stajich J.E."/>
            <person name="Smith M.E."/>
            <person name="Bonito G."/>
            <person name="Spatafora J.W."/>
        </authorList>
    </citation>
    <scope>NUCLEOTIDE SEQUENCE [LARGE SCALE GENOMIC DNA]</scope>
    <source>
        <strain evidence="2 3">GMNB39</strain>
    </source>
</reference>
<gene>
    <name evidence="2" type="ORF">BC936DRAFT_137243</name>
</gene>
<dbReference type="AlphaFoldDB" id="A0A433DMY1"/>
<protein>
    <submittedName>
        <fullName evidence="2">Uncharacterized protein</fullName>
    </submittedName>
</protein>
<feature type="compositionally biased region" description="Basic residues" evidence="1">
    <location>
        <begin position="65"/>
        <end position="76"/>
    </location>
</feature>
<feature type="compositionally biased region" description="Basic and acidic residues" evidence="1">
    <location>
        <begin position="10"/>
        <end position="20"/>
    </location>
</feature>
<feature type="compositionally biased region" description="Basic residues" evidence="1">
    <location>
        <begin position="95"/>
        <end position="105"/>
    </location>
</feature>
<evidence type="ECO:0000313" key="2">
    <source>
        <dbReference type="EMBL" id="RUP52222.1"/>
    </source>
</evidence>
<proteinExistence type="predicted"/>
<name>A0A433DMY1_9FUNG</name>
<accession>A0A433DMY1</accession>
<organism evidence="2 3">
    <name type="scientific">Jimgerdemannia flammicorona</name>
    <dbReference type="NCBI Taxonomy" id="994334"/>
    <lineage>
        <taxon>Eukaryota</taxon>
        <taxon>Fungi</taxon>
        <taxon>Fungi incertae sedis</taxon>
        <taxon>Mucoromycota</taxon>
        <taxon>Mucoromycotina</taxon>
        <taxon>Endogonomycetes</taxon>
        <taxon>Endogonales</taxon>
        <taxon>Endogonaceae</taxon>
        <taxon>Jimgerdemannia</taxon>
    </lineage>
</organism>
<comment type="caution">
    <text evidence="2">The sequence shown here is derived from an EMBL/GenBank/DDBJ whole genome shotgun (WGS) entry which is preliminary data.</text>
</comment>
<dbReference type="EMBL" id="RBNI01000111">
    <property type="protein sequence ID" value="RUP52222.1"/>
    <property type="molecule type" value="Genomic_DNA"/>
</dbReference>
<feature type="region of interest" description="Disordered" evidence="1">
    <location>
        <begin position="63"/>
        <end position="105"/>
    </location>
</feature>
<dbReference type="Proteomes" id="UP000268093">
    <property type="component" value="Unassembled WGS sequence"/>
</dbReference>
<evidence type="ECO:0000256" key="1">
    <source>
        <dbReference type="SAM" id="MobiDB-lite"/>
    </source>
</evidence>
<feature type="region of interest" description="Disordered" evidence="1">
    <location>
        <begin position="1"/>
        <end position="20"/>
    </location>
</feature>
<keyword evidence="3" id="KW-1185">Reference proteome</keyword>
<sequence length="105" mass="11742">MELDGTGTRNGREQDSGRNVLVDERIPFDYSPSFTYLQPLACSLYACSLYACSLMPDRRMSARGTHARHMPARRTSARGTPARRTPAHCTPARRISARRSPARCT</sequence>